<keyword evidence="1" id="KW-1133">Transmembrane helix</keyword>
<gene>
    <name evidence="2" type="ORF">CCACVL1_29088</name>
</gene>
<name>A0A1R3G3V4_COCAP</name>
<comment type="caution">
    <text evidence="2">The sequence shown here is derived from an EMBL/GenBank/DDBJ whole genome shotgun (WGS) entry which is preliminary data.</text>
</comment>
<keyword evidence="1" id="KW-0472">Membrane</keyword>
<sequence length="41" mass="4512">MGTLMVFPHITRESKQKTQRDVVGFGPFAMAAVISLSLIFS</sequence>
<protein>
    <submittedName>
        <fullName evidence="2">Uncharacterized protein</fullName>
    </submittedName>
</protein>
<keyword evidence="3" id="KW-1185">Reference proteome</keyword>
<feature type="transmembrane region" description="Helical" evidence="1">
    <location>
        <begin position="21"/>
        <end position="40"/>
    </location>
</feature>
<dbReference type="Gramene" id="OMO52778">
    <property type="protein sequence ID" value="OMO52778"/>
    <property type="gene ID" value="CCACVL1_29088"/>
</dbReference>
<reference evidence="2 3" key="1">
    <citation type="submission" date="2013-09" db="EMBL/GenBank/DDBJ databases">
        <title>Corchorus capsularis genome sequencing.</title>
        <authorList>
            <person name="Alam M."/>
            <person name="Haque M.S."/>
            <person name="Islam M.S."/>
            <person name="Emdad E.M."/>
            <person name="Islam M.M."/>
            <person name="Ahmed B."/>
            <person name="Halim A."/>
            <person name="Hossen Q.M.M."/>
            <person name="Hossain M.Z."/>
            <person name="Ahmed R."/>
            <person name="Khan M.M."/>
            <person name="Islam R."/>
            <person name="Rashid M.M."/>
            <person name="Khan S.A."/>
            <person name="Rahman M.S."/>
            <person name="Alam M."/>
        </authorList>
    </citation>
    <scope>NUCLEOTIDE SEQUENCE [LARGE SCALE GENOMIC DNA]</scope>
    <source>
        <strain evidence="3">cv. CVL-1</strain>
        <tissue evidence="2">Whole seedling</tissue>
    </source>
</reference>
<evidence type="ECO:0000256" key="1">
    <source>
        <dbReference type="SAM" id="Phobius"/>
    </source>
</evidence>
<proteinExistence type="predicted"/>
<organism evidence="2 3">
    <name type="scientific">Corchorus capsularis</name>
    <name type="common">Jute</name>
    <dbReference type="NCBI Taxonomy" id="210143"/>
    <lineage>
        <taxon>Eukaryota</taxon>
        <taxon>Viridiplantae</taxon>
        <taxon>Streptophyta</taxon>
        <taxon>Embryophyta</taxon>
        <taxon>Tracheophyta</taxon>
        <taxon>Spermatophyta</taxon>
        <taxon>Magnoliopsida</taxon>
        <taxon>eudicotyledons</taxon>
        <taxon>Gunneridae</taxon>
        <taxon>Pentapetalae</taxon>
        <taxon>rosids</taxon>
        <taxon>malvids</taxon>
        <taxon>Malvales</taxon>
        <taxon>Malvaceae</taxon>
        <taxon>Grewioideae</taxon>
        <taxon>Apeibeae</taxon>
        <taxon>Corchorus</taxon>
    </lineage>
</organism>
<accession>A0A1R3G3V4</accession>
<evidence type="ECO:0000313" key="2">
    <source>
        <dbReference type="EMBL" id="OMO52778.1"/>
    </source>
</evidence>
<dbReference type="Proteomes" id="UP000188268">
    <property type="component" value="Unassembled WGS sequence"/>
</dbReference>
<dbReference type="AlphaFoldDB" id="A0A1R3G3V4"/>
<keyword evidence="1" id="KW-0812">Transmembrane</keyword>
<dbReference type="EMBL" id="AWWV01015420">
    <property type="protein sequence ID" value="OMO52778.1"/>
    <property type="molecule type" value="Genomic_DNA"/>
</dbReference>
<evidence type="ECO:0000313" key="3">
    <source>
        <dbReference type="Proteomes" id="UP000188268"/>
    </source>
</evidence>